<sequence>MSEKKYNRKDSEKIAENNYDPSYDQANDSQFKEGLAEIHEQITDDYQQGTIDQKKDKNNK</sequence>
<comment type="caution">
    <text evidence="2">The sequence shown here is derived from an EMBL/GenBank/DDBJ whole genome shotgun (WGS) entry which is preliminary data.</text>
</comment>
<dbReference type="RefSeq" id="WP_144088888.1">
    <property type="nucleotide sequence ID" value="NZ_VMHE01000013.1"/>
</dbReference>
<dbReference type="AlphaFoldDB" id="A0A556PKN6"/>
<evidence type="ECO:0000313" key="2">
    <source>
        <dbReference type="EMBL" id="TSJ64953.1"/>
    </source>
</evidence>
<dbReference type="OrthoDB" id="2476089at2"/>
<reference evidence="2 3" key="1">
    <citation type="submission" date="2019-07" db="EMBL/GenBank/DDBJ databases">
        <title>Allobacillus sp. nov. SKP isolated from shrimp paste of Euphausiacea.</title>
        <authorList>
            <person name="Kanchanasin P."/>
            <person name="Tanasupawat S."/>
            <person name="Shi W."/>
            <person name="Wu L."/>
            <person name="Ma J."/>
        </authorList>
    </citation>
    <scope>NUCLEOTIDE SEQUENCE [LARGE SCALE GENOMIC DNA]</scope>
    <source>
        <strain evidence="2 3">SKP4-8</strain>
    </source>
</reference>
<dbReference type="Pfam" id="PF13217">
    <property type="entry name" value="DUF4025"/>
    <property type="match status" value="1"/>
</dbReference>
<feature type="region of interest" description="Disordered" evidence="1">
    <location>
        <begin position="41"/>
        <end position="60"/>
    </location>
</feature>
<evidence type="ECO:0000256" key="1">
    <source>
        <dbReference type="SAM" id="MobiDB-lite"/>
    </source>
</evidence>
<accession>A0A556PKN6</accession>
<feature type="compositionally biased region" description="Basic and acidic residues" evidence="1">
    <location>
        <begin position="1"/>
        <end position="15"/>
    </location>
</feature>
<feature type="region of interest" description="Disordered" evidence="1">
    <location>
        <begin position="1"/>
        <end position="33"/>
    </location>
</feature>
<dbReference type="InterPro" id="IPR025100">
    <property type="entry name" value="DUF4025"/>
</dbReference>
<proteinExistence type="predicted"/>
<gene>
    <name evidence="2" type="ORF">FPQ13_08360</name>
</gene>
<dbReference type="Proteomes" id="UP000316425">
    <property type="component" value="Unassembled WGS sequence"/>
</dbReference>
<keyword evidence="3" id="KW-1185">Reference proteome</keyword>
<dbReference type="EMBL" id="VMHE01000013">
    <property type="protein sequence ID" value="TSJ64953.1"/>
    <property type="molecule type" value="Genomic_DNA"/>
</dbReference>
<evidence type="ECO:0000313" key="3">
    <source>
        <dbReference type="Proteomes" id="UP000316425"/>
    </source>
</evidence>
<organism evidence="2 3">
    <name type="scientific">Allobacillus salarius</name>
    <dbReference type="NCBI Taxonomy" id="1955272"/>
    <lineage>
        <taxon>Bacteria</taxon>
        <taxon>Bacillati</taxon>
        <taxon>Bacillota</taxon>
        <taxon>Bacilli</taxon>
        <taxon>Bacillales</taxon>
        <taxon>Bacillaceae</taxon>
        <taxon>Allobacillus</taxon>
    </lineage>
</organism>
<protein>
    <submittedName>
        <fullName evidence="2">DUF4025 domain-containing protein</fullName>
    </submittedName>
</protein>
<name>A0A556PKN6_9BACI</name>